<dbReference type="SUPFAM" id="SSF53720">
    <property type="entry name" value="ALDH-like"/>
    <property type="match status" value="1"/>
</dbReference>
<dbReference type="PIRSF" id="PIRSF036492">
    <property type="entry name" value="ALDH"/>
    <property type="match status" value="1"/>
</dbReference>
<comment type="caution">
    <text evidence="8">The sequence shown here is derived from an EMBL/GenBank/DDBJ whole genome shotgun (WGS) entry which is preliminary data.</text>
</comment>
<evidence type="ECO:0000256" key="6">
    <source>
        <dbReference type="RuleBase" id="RU003345"/>
    </source>
</evidence>
<feature type="domain" description="Aldehyde dehydrogenase" evidence="7">
    <location>
        <begin position="15"/>
        <end position="452"/>
    </location>
</feature>
<dbReference type="EMBL" id="JAQNDN010000004">
    <property type="protein sequence ID" value="MDC0668360.1"/>
    <property type="molecule type" value="Genomic_DNA"/>
</dbReference>
<evidence type="ECO:0000313" key="9">
    <source>
        <dbReference type="Proteomes" id="UP001217838"/>
    </source>
</evidence>
<evidence type="ECO:0000256" key="2">
    <source>
        <dbReference type="ARBA" id="ARBA00023002"/>
    </source>
</evidence>
<accession>A0ABT5B2N4</accession>
<dbReference type="InterPro" id="IPR029510">
    <property type="entry name" value="Ald_DH_CS_GLU"/>
</dbReference>
<dbReference type="Gene3D" id="3.40.605.10">
    <property type="entry name" value="Aldehyde Dehydrogenase, Chain A, domain 1"/>
    <property type="match status" value="1"/>
</dbReference>
<evidence type="ECO:0000256" key="5">
    <source>
        <dbReference type="PROSITE-ProRule" id="PRU10007"/>
    </source>
</evidence>
<gene>
    <name evidence="8" type="ORF">POL58_11445</name>
</gene>
<organism evidence="8 9">
    <name type="scientific">Nannocystis radixulma</name>
    <dbReference type="NCBI Taxonomy" id="2995305"/>
    <lineage>
        <taxon>Bacteria</taxon>
        <taxon>Pseudomonadati</taxon>
        <taxon>Myxococcota</taxon>
        <taxon>Polyangia</taxon>
        <taxon>Nannocystales</taxon>
        <taxon>Nannocystaceae</taxon>
        <taxon>Nannocystis</taxon>
    </lineage>
</organism>
<evidence type="ECO:0000259" key="7">
    <source>
        <dbReference type="Pfam" id="PF00171"/>
    </source>
</evidence>
<feature type="active site" evidence="5">
    <location>
        <position position="225"/>
    </location>
</feature>
<dbReference type="CDD" id="cd07133">
    <property type="entry name" value="ALDH_CALDH_CalB"/>
    <property type="match status" value="1"/>
</dbReference>
<dbReference type="PANTHER" id="PTHR43570:SF20">
    <property type="entry name" value="ALDEHYDE DEHYDROGENASE ALDX-RELATED"/>
    <property type="match status" value="1"/>
</dbReference>
<dbReference type="InterPro" id="IPR015590">
    <property type="entry name" value="Aldehyde_DH_dom"/>
</dbReference>
<keyword evidence="2 4" id="KW-0560">Oxidoreductase</keyword>
<dbReference type="PROSITE" id="PS00687">
    <property type="entry name" value="ALDEHYDE_DEHYDR_GLU"/>
    <property type="match status" value="1"/>
</dbReference>
<dbReference type="PANTHER" id="PTHR43570">
    <property type="entry name" value="ALDEHYDE DEHYDROGENASE"/>
    <property type="match status" value="1"/>
</dbReference>
<name>A0ABT5B2N4_9BACT</name>
<evidence type="ECO:0000256" key="3">
    <source>
        <dbReference type="ARBA" id="ARBA00023027"/>
    </source>
</evidence>
<dbReference type="Pfam" id="PF00171">
    <property type="entry name" value="Aldedh"/>
    <property type="match status" value="1"/>
</dbReference>
<reference evidence="8 9" key="1">
    <citation type="submission" date="2022-11" db="EMBL/GenBank/DDBJ databases">
        <title>Minimal conservation of predation-associated metabolite biosynthetic gene clusters underscores biosynthetic potential of Myxococcota including descriptions for ten novel species: Archangium lansinium sp. nov., Myxococcus landrumus sp. nov., Nannocystis bai.</title>
        <authorList>
            <person name="Ahearne A."/>
            <person name="Stevens C."/>
            <person name="Dowd S."/>
        </authorList>
    </citation>
    <scope>NUCLEOTIDE SEQUENCE [LARGE SCALE GENOMIC DNA]</scope>
    <source>
        <strain evidence="8 9">NCELM</strain>
    </source>
</reference>
<evidence type="ECO:0000313" key="8">
    <source>
        <dbReference type="EMBL" id="MDC0668360.1"/>
    </source>
</evidence>
<dbReference type="InterPro" id="IPR012394">
    <property type="entry name" value="Aldehyde_DH_NAD(P)"/>
</dbReference>
<dbReference type="Gene3D" id="3.40.309.10">
    <property type="entry name" value="Aldehyde Dehydrogenase, Chain A, domain 2"/>
    <property type="match status" value="1"/>
</dbReference>
<comment type="similarity">
    <text evidence="1 4 6">Belongs to the aldehyde dehydrogenase family.</text>
</comment>
<protein>
    <recommendedName>
        <fullName evidence="4">Aldehyde dehydrogenase</fullName>
    </recommendedName>
</protein>
<keyword evidence="9" id="KW-1185">Reference proteome</keyword>
<dbReference type="InterPro" id="IPR016163">
    <property type="entry name" value="Ald_DH_C"/>
</dbReference>
<proteinExistence type="inferred from homology"/>
<dbReference type="InterPro" id="IPR016161">
    <property type="entry name" value="Ald_DH/histidinol_DH"/>
</dbReference>
<dbReference type="InterPro" id="IPR016162">
    <property type="entry name" value="Ald_DH_N"/>
</dbReference>
<dbReference type="Proteomes" id="UP001217838">
    <property type="component" value="Unassembled WGS sequence"/>
</dbReference>
<evidence type="ECO:0000256" key="1">
    <source>
        <dbReference type="ARBA" id="ARBA00009986"/>
    </source>
</evidence>
<sequence length="484" mass="53122">MDNEQTATDEAQIARMREILRRQRETFTAELPVGASIRKQRLQRAIDLVVSNRDRFAQALSADFGHRSATQSMITDIMSTVKSLKHALKSVDRWMRPEKRKLDFPLALLGARAQVEYQPKGVVGVISPWNFPVFLTFGPLAQIFAAGNRAMVKPSEHTPRTSETMRDLAAQYFPEHELAFVLGGPAVGKAFAGLAFDHLIFTGGTGIARHVLHAAADNLVPTTLELGGKSPVIVGESADLARTSERVAMGKMLNAGQICLAPDYMLVPKAKEASLVAALQQAVARLYPTLLANEDYTSVVDSRHRERLQGLIDDAKARGAEVIAVNPGNEDFAAASGNKMPLHIIRNTTPEMRVMREEIFGPILPIMTYNRTEEAIAHVNAGERPLALYYFGEDPDEERRVVERTVSGGVTLNDVIFHAMPEDLPFGGIGPSGMGSYHGFDGFKTFSHTKAVYRQPKLDLAGLAGLKPPYGEKTRKALKREIEG</sequence>
<dbReference type="RefSeq" id="WP_271997418.1">
    <property type="nucleotide sequence ID" value="NZ_JAQNDN010000004.1"/>
</dbReference>
<keyword evidence="3" id="KW-0520">NAD</keyword>
<evidence type="ECO:0000256" key="4">
    <source>
        <dbReference type="PIRNR" id="PIRNR036492"/>
    </source>
</evidence>